<feature type="compositionally biased region" description="Low complexity" evidence="1">
    <location>
        <begin position="1"/>
        <end position="15"/>
    </location>
</feature>
<dbReference type="AlphaFoldDB" id="A0A4U0XTV0"/>
<dbReference type="OrthoDB" id="3889136at2759"/>
<reference evidence="2 3" key="1">
    <citation type="submission" date="2017-03" db="EMBL/GenBank/DDBJ databases">
        <title>Genomes of endolithic fungi from Antarctica.</title>
        <authorList>
            <person name="Coleine C."/>
            <person name="Masonjones S."/>
            <person name="Stajich J.E."/>
        </authorList>
    </citation>
    <scope>NUCLEOTIDE SEQUENCE [LARGE SCALE GENOMIC DNA]</scope>
    <source>
        <strain evidence="2 3">CCFEE 5184</strain>
    </source>
</reference>
<feature type="compositionally biased region" description="Acidic residues" evidence="1">
    <location>
        <begin position="133"/>
        <end position="149"/>
    </location>
</feature>
<dbReference type="EMBL" id="NAJQ01000096">
    <property type="protein sequence ID" value="TKA79168.1"/>
    <property type="molecule type" value="Genomic_DNA"/>
</dbReference>
<protein>
    <recommendedName>
        <fullName evidence="4">Myb-like domain-containing protein</fullName>
    </recommendedName>
</protein>
<organism evidence="2 3">
    <name type="scientific">Friedmanniomyces simplex</name>
    <dbReference type="NCBI Taxonomy" id="329884"/>
    <lineage>
        <taxon>Eukaryota</taxon>
        <taxon>Fungi</taxon>
        <taxon>Dikarya</taxon>
        <taxon>Ascomycota</taxon>
        <taxon>Pezizomycotina</taxon>
        <taxon>Dothideomycetes</taxon>
        <taxon>Dothideomycetidae</taxon>
        <taxon>Mycosphaerellales</taxon>
        <taxon>Teratosphaeriaceae</taxon>
        <taxon>Friedmanniomyces</taxon>
    </lineage>
</organism>
<proteinExistence type="predicted"/>
<sequence length="155" mass="17161">MAKSPTTPTAPTTPTNKFKRKSPEGSKNSGTRKVKAPKLTAADYENGKERGFIKPQHSRVQKMKWTVANDRKLLLFGLQRAISPKQFPAIAASFTEQPSAKSIQEQLSKLRKEQLAALDEIELEHPTLAIADLDSEDDVSEEEYVEGDVEVTGSH</sequence>
<evidence type="ECO:0008006" key="4">
    <source>
        <dbReference type="Google" id="ProtNLM"/>
    </source>
</evidence>
<comment type="caution">
    <text evidence="2">The sequence shown here is derived from an EMBL/GenBank/DDBJ whole genome shotgun (WGS) entry which is preliminary data.</text>
</comment>
<evidence type="ECO:0000313" key="3">
    <source>
        <dbReference type="Proteomes" id="UP000309340"/>
    </source>
</evidence>
<feature type="region of interest" description="Disordered" evidence="1">
    <location>
        <begin position="132"/>
        <end position="155"/>
    </location>
</feature>
<evidence type="ECO:0000256" key="1">
    <source>
        <dbReference type="SAM" id="MobiDB-lite"/>
    </source>
</evidence>
<dbReference type="Proteomes" id="UP000309340">
    <property type="component" value="Unassembled WGS sequence"/>
</dbReference>
<feature type="region of interest" description="Disordered" evidence="1">
    <location>
        <begin position="1"/>
        <end position="60"/>
    </location>
</feature>
<accession>A0A4U0XTV0</accession>
<gene>
    <name evidence="2" type="ORF">B0A55_03481</name>
</gene>
<keyword evidence="3" id="KW-1185">Reference proteome</keyword>
<name>A0A4U0XTV0_9PEZI</name>
<evidence type="ECO:0000313" key="2">
    <source>
        <dbReference type="EMBL" id="TKA79168.1"/>
    </source>
</evidence>